<dbReference type="SMART" id="SM00478">
    <property type="entry name" value="ENDO3c"/>
    <property type="match status" value="1"/>
</dbReference>
<evidence type="ECO:0000256" key="3">
    <source>
        <dbReference type="ARBA" id="ARBA00022723"/>
    </source>
</evidence>
<evidence type="ECO:0000256" key="2">
    <source>
        <dbReference type="ARBA" id="ARBA00022485"/>
    </source>
</evidence>
<dbReference type="InterPro" id="IPR004036">
    <property type="entry name" value="Endonuclease-III-like_CS2"/>
</dbReference>
<dbReference type="GO" id="GO:0003677">
    <property type="term" value="F:DNA binding"/>
    <property type="evidence" value="ECO:0007669"/>
    <property type="project" value="UniProtKB-UniRule"/>
</dbReference>
<name>A0A437Q4W7_9GAMM</name>
<keyword evidence="6 12" id="KW-0408">Iron</keyword>
<dbReference type="EMBL" id="SACQ01000009">
    <property type="protein sequence ID" value="RVU29493.1"/>
    <property type="molecule type" value="Genomic_DNA"/>
</dbReference>
<feature type="binding site" evidence="12">
    <location>
        <position position="197"/>
    </location>
    <ligand>
        <name>[4Fe-4S] cluster</name>
        <dbReference type="ChEBI" id="CHEBI:49883"/>
    </ligand>
</feature>
<dbReference type="AlphaFoldDB" id="A0A437Q4W7"/>
<dbReference type="Gene3D" id="1.10.1670.10">
    <property type="entry name" value="Helix-hairpin-Helix base-excision DNA repair enzymes (C-terminal)"/>
    <property type="match status" value="1"/>
</dbReference>
<keyword evidence="9 12" id="KW-0234">DNA repair</keyword>
<keyword evidence="5 12" id="KW-0378">Hydrolase</keyword>
<dbReference type="GO" id="GO:0140078">
    <property type="term" value="F:class I DNA-(apurinic or apyrimidinic site) endonuclease activity"/>
    <property type="evidence" value="ECO:0007669"/>
    <property type="project" value="UniProtKB-EC"/>
</dbReference>
<dbReference type="Pfam" id="PF10576">
    <property type="entry name" value="EndIII_4Fe-2S"/>
    <property type="match status" value="1"/>
</dbReference>
<keyword evidence="4 12" id="KW-0227">DNA damage</keyword>
<dbReference type="InterPro" id="IPR011257">
    <property type="entry name" value="DNA_glycosylase"/>
</dbReference>
<dbReference type="HAMAP" id="MF_00942">
    <property type="entry name" value="Nth"/>
    <property type="match status" value="1"/>
</dbReference>
<dbReference type="InterPro" id="IPR005759">
    <property type="entry name" value="Nth"/>
</dbReference>
<keyword evidence="7 12" id="KW-0411">Iron-sulfur</keyword>
<evidence type="ECO:0000313" key="14">
    <source>
        <dbReference type="EMBL" id="RVU29493.1"/>
    </source>
</evidence>
<dbReference type="PANTHER" id="PTHR10359:SF18">
    <property type="entry name" value="ENDONUCLEASE III"/>
    <property type="match status" value="1"/>
</dbReference>
<keyword evidence="14" id="KW-0255">Endonuclease</keyword>
<dbReference type="EC" id="4.2.99.18" evidence="12"/>
<dbReference type="Proteomes" id="UP000282818">
    <property type="component" value="Unassembled WGS sequence"/>
</dbReference>
<dbReference type="InterPro" id="IPR004035">
    <property type="entry name" value="Endouclease-III_FeS-bd_BS"/>
</dbReference>
<dbReference type="PANTHER" id="PTHR10359">
    <property type="entry name" value="A/G-SPECIFIC ADENINE GLYCOSYLASE/ENDONUCLEASE III"/>
    <property type="match status" value="1"/>
</dbReference>
<keyword evidence="2 12" id="KW-0004">4Fe-4S</keyword>
<evidence type="ECO:0000256" key="11">
    <source>
        <dbReference type="ARBA" id="ARBA00023295"/>
    </source>
</evidence>
<evidence type="ECO:0000256" key="12">
    <source>
        <dbReference type="HAMAP-Rule" id="MF_00942"/>
    </source>
</evidence>
<dbReference type="CDD" id="cd00056">
    <property type="entry name" value="ENDO3c"/>
    <property type="match status" value="1"/>
</dbReference>
<dbReference type="PROSITE" id="PS00764">
    <property type="entry name" value="ENDONUCLEASE_III_1"/>
    <property type="match status" value="1"/>
</dbReference>
<comment type="cofactor">
    <cofactor evidence="12">
        <name>[4Fe-4S] cluster</name>
        <dbReference type="ChEBI" id="CHEBI:49883"/>
    </cofactor>
    <text evidence="12">Binds 1 [4Fe-4S] cluster.</text>
</comment>
<keyword evidence="10 12" id="KW-0456">Lyase</keyword>
<dbReference type="InterPro" id="IPR003651">
    <property type="entry name" value="Endonuclease3_FeS-loop_motif"/>
</dbReference>
<gene>
    <name evidence="12 14" type="primary">nth</name>
    <name evidence="14" type="ORF">EOE65_16250</name>
</gene>
<proteinExistence type="inferred from homology"/>
<dbReference type="InterPro" id="IPR000445">
    <property type="entry name" value="HhH_motif"/>
</dbReference>
<protein>
    <recommendedName>
        <fullName evidence="12">Endonuclease III</fullName>
        <ecNumber evidence="12">4.2.99.18</ecNumber>
    </recommendedName>
    <alternativeName>
        <fullName evidence="12">DNA-(apurinic or apyrimidinic site) lyase</fullName>
    </alternativeName>
</protein>
<dbReference type="NCBIfam" id="TIGR01083">
    <property type="entry name" value="nth"/>
    <property type="match status" value="1"/>
</dbReference>
<evidence type="ECO:0000256" key="8">
    <source>
        <dbReference type="ARBA" id="ARBA00023125"/>
    </source>
</evidence>
<organism evidence="14 15">
    <name type="scientific">Neptunomonas marina</name>
    <dbReference type="NCBI Taxonomy" id="1815562"/>
    <lineage>
        <taxon>Bacteria</taxon>
        <taxon>Pseudomonadati</taxon>
        <taxon>Pseudomonadota</taxon>
        <taxon>Gammaproteobacteria</taxon>
        <taxon>Oceanospirillales</taxon>
        <taxon>Oceanospirillaceae</taxon>
        <taxon>Neptunomonas</taxon>
    </lineage>
</organism>
<dbReference type="PIRSF" id="PIRSF001435">
    <property type="entry name" value="Nth"/>
    <property type="match status" value="1"/>
</dbReference>
<evidence type="ECO:0000259" key="13">
    <source>
        <dbReference type="SMART" id="SM00478"/>
    </source>
</evidence>
<evidence type="ECO:0000256" key="10">
    <source>
        <dbReference type="ARBA" id="ARBA00023239"/>
    </source>
</evidence>
<keyword evidence="15" id="KW-1185">Reference proteome</keyword>
<evidence type="ECO:0000256" key="7">
    <source>
        <dbReference type="ARBA" id="ARBA00023014"/>
    </source>
</evidence>
<evidence type="ECO:0000256" key="5">
    <source>
        <dbReference type="ARBA" id="ARBA00022801"/>
    </source>
</evidence>
<comment type="catalytic activity">
    <reaction evidence="12">
        <text>2'-deoxyribonucleotide-(2'-deoxyribose 5'-phosphate)-2'-deoxyribonucleotide-DNA = a 3'-end 2'-deoxyribonucleotide-(2,3-dehydro-2,3-deoxyribose 5'-phosphate)-DNA + a 5'-end 5'-phospho-2'-deoxyribonucleoside-DNA + H(+)</text>
        <dbReference type="Rhea" id="RHEA:66592"/>
        <dbReference type="Rhea" id="RHEA-COMP:13180"/>
        <dbReference type="Rhea" id="RHEA-COMP:16897"/>
        <dbReference type="Rhea" id="RHEA-COMP:17067"/>
        <dbReference type="ChEBI" id="CHEBI:15378"/>
        <dbReference type="ChEBI" id="CHEBI:136412"/>
        <dbReference type="ChEBI" id="CHEBI:157695"/>
        <dbReference type="ChEBI" id="CHEBI:167181"/>
        <dbReference type="EC" id="4.2.99.18"/>
    </reaction>
</comment>
<comment type="caution">
    <text evidence="14">The sequence shown here is derived from an EMBL/GenBank/DDBJ whole genome shotgun (WGS) entry which is preliminary data.</text>
</comment>
<dbReference type="GO" id="GO:0019104">
    <property type="term" value="F:DNA N-glycosylase activity"/>
    <property type="evidence" value="ECO:0007669"/>
    <property type="project" value="UniProtKB-UniRule"/>
</dbReference>
<feature type="binding site" evidence="12">
    <location>
        <position position="187"/>
    </location>
    <ligand>
        <name>[4Fe-4S] cluster</name>
        <dbReference type="ChEBI" id="CHEBI:49883"/>
    </ligand>
</feature>
<reference evidence="14 15" key="1">
    <citation type="submission" date="2019-01" db="EMBL/GenBank/DDBJ databases">
        <authorList>
            <person name="Chen W.-M."/>
        </authorList>
    </citation>
    <scope>NUCLEOTIDE SEQUENCE [LARGE SCALE GENOMIC DNA]</scope>
    <source>
        <strain evidence="14 15">HPM-16</strain>
    </source>
</reference>
<comment type="similarity">
    <text evidence="1 12">Belongs to the Nth/MutY family.</text>
</comment>
<dbReference type="InterPro" id="IPR003265">
    <property type="entry name" value="HhH-GPD_domain"/>
</dbReference>
<feature type="binding site" evidence="12">
    <location>
        <position position="203"/>
    </location>
    <ligand>
        <name>[4Fe-4S] cluster</name>
        <dbReference type="ChEBI" id="CHEBI:49883"/>
    </ligand>
</feature>
<keyword evidence="3 12" id="KW-0479">Metal-binding</keyword>
<dbReference type="Pfam" id="PF00633">
    <property type="entry name" value="HHH"/>
    <property type="match status" value="1"/>
</dbReference>
<dbReference type="GO" id="GO:0051539">
    <property type="term" value="F:4 iron, 4 sulfur cluster binding"/>
    <property type="evidence" value="ECO:0007669"/>
    <property type="project" value="UniProtKB-UniRule"/>
</dbReference>
<dbReference type="GO" id="GO:0046872">
    <property type="term" value="F:metal ion binding"/>
    <property type="evidence" value="ECO:0007669"/>
    <property type="project" value="UniProtKB-KW"/>
</dbReference>
<accession>A0A437Q4W7</accession>
<keyword evidence="8 12" id="KW-0238">DNA-binding</keyword>
<evidence type="ECO:0000313" key="15">
    <source>
        <dbReference type="Proteomes" id="UP000282818"/>
    </source>
</evidence>
<dbReference type="FunFam" id="1.10.1670.10:FF:000001">
    <property type="entry name" value="Endonuclease III"/>
    <property type="match status" value="1"/>
</dbReference>
<feature type="binding site" evidence="12">
    <location>
        <position position="194"/>
    </location>
    <ligand>
        <name>[4Fe-4S] cluster</name>
        <dbReference type="ChEBI" id="CHEBI:49883"/>
    </ligand>
</feature>
<dbReference type="SMART" id="SM00525">
    <property type="entry name" value="FES"/>
    <property type="match status" value="1"/>
</dbReference>
<comment type="function">
    <text evidence="12">DNA repair enzyme that has both DNA N-glycosylase activity and AP-lyase activity. The DNA N-glycosylase activity releases various damaged pyrimidines from DNA by cleaving the N-glycosidic bond, leaving an AP (apurinic/apyrimidinic) site. The AP-lyase activity cleaves the phosphodiester bond 3' to the AP site by a beta-elimination, leaving a 3'-terminal unsaturated sugar and a product with a terminal 5'-phosphate.</text>
</comment>
<sequence>MNKEKRTEIFTRWRNDNPHPTTELEYNSPFELLIAVILSAQATDVGVNKATRKLYPVANTPEAIYALGLEKLKSYVKTIGLYNAKAENIIKTCKILIDEHNSQVPDNREALEALPGVGRKTANVVLNTAFGQPAMAVDTHIFRVSNRTRIAAGKNVLEVEKRLMRLVPKEFLLDAHHWLILHGRYTCTARKPKCGSCLIEDLCEYKEKTEL</sequence>
<dbReference type="RefSeq" id="WP_127695679.1">
    <property type="nucleotide sequence ID" value="NZ_SACQ01000009.1"/>
</dbReference>
<keyword evidence="14" id="KW-0540">Nuclease</keyword>
<dbReference type="GO" id="GO:0006285">
    <property type="term" value="P:base-excision repair, AP site formation"/>
    <property type="evidence" value="ECO:0007669"/>
    <property type="project" value="TreeGrafter"/>
</dbReference>
<dbReference type="FunFam" id="1.10.340.30:FF:000001">
    <property type="entry name" value="Endonuclease III"/>
    <property type="match status" value="1"/>
</dbReference>
<dbReference type="InterPro" id="IPR023170">
    <property type="entry name" value="HhH_base_excis_C"/>
</dbReference>
<dbReference type="Pfam" id="PF00730">
    <property type="entry name" value="HhH-GPD"/>
    <property type="match status" value="1"/>
</dbReference>
<evidence type="ECO:0000256" key="9">
    <source>
        <dbReference type="ARBA" id="ARBA00023204"/>
    </source>
</evidence>
<evidence type="ECO:0000256" key="1">
    <source>
        <dbReference type="ARBA" id="ARBA00008343"/>
    </source>
</evidence>
<keyword evidence="11 12" id="KW-0326">Glycosidase</keyword>
<dbReference type="Gene3D" id="1.10.340.30">
    <property type="entry name" value="Hypothetical protein, domain 2"/>
    <property type="match status" value="1"/>
</dbReference>
<dbReference type="PROSITE" id="PS01155">
    <property type="entry name" value="ENDONUCLEASE_III_2"/>
    <property type="match status" value="1"/>
</dbReference>
<dbReference type="SUPFAM" id="SSF48150">
    <property type="entry name" value="DNA-glycosylase"/>
    <property type="match status" value="1"/>
</dbReference>
<feature type="domain" description="HhH-GPD" evidence="13">
    <location>
        <begin position="38"/>
        <end position="185"/>
    </location>
</feature>
<evidence type="ECO:0000256" key="4">
    <source>
        <dbReference type="ARBA" id="ARBA00022763"/>
    </source>
</evidence>
<evidence type="ECO:0000256" key="6">
    <source>
        <dbReference type="ARBA" id="ARBA00023004"/>
    </source>
</evidence>